<proteinExistence type="predicted"/>
<dbReference type="InterPro" id="IPR017896">
    <property type="entry name" value="4Fe4S_Fe-S-bd"/>
</dbReference>
<accession>D9Q0K3</accession>
<dbReference type="GO" id="GO:0016491">
    <property type="term" value="F:oxidoreductase activity"/>
    <property type="evidence" value="ECO:0007669"/>
    <property type="project" value="UniProtKB-ARBA"/>
</dbReference>
<dbReference type="PROSITE" id="PS00198">
    <property type="entry name" value="4FE4S_FER_1"/>
    <property type="match status" value="2"/>
</dbReference>
<gene>
    <name evidence="2" type="ordered locus">ASAC_0434</name>
</gene>
<dbReference type="EMBL" id="CP001742">
    <property type="protein sequence ID" value="ADL18841.1"/>
    <property type="molecule type" value="Genomic_DNA"/>
</dbReference>
<organism evidence="2 3">
    <name type="scientific">Acidilobus saccharovorans (strain DSM 16705 / JCM 18335 / VKM B-2471 / 345-15)</name>
    <dbReference type="NCBI Taxonomy" id="666510"/>
    <lineage>
        <taxon>Archaea</taxon>
        <taxon>Thermoproteota</taxon>
        <taxon>Thermoprotei</taxon>
        <taxon>Acidilobales</taxon>
        <taxon>Acidilobaceae</taxon>
        <taxon>Acidilobus</taxon>
    </lineage>
</organism>
<sequence>MSYRDQLLSEANKCVYCGFCESVCPTQPFGPHRGYGPRGRVTLLRELLEGRASLSDEVLSSFYSCLLCNACSTVCPARIRVGDLMRMARAMLWGSPVISSNAAVRTR</sequence>
<dbReference type="KEGG" id="asc:ASAC_0434"/>
<evidence type="ECO:0000313" key="3">
    <source>
        <dbReference type="Proteomes" id="UP000000346"/>
    </source>
</evidence>
<evidence type="ECO:0000313" key="2">
    <source>
        <dbReference type="EMBL" id="ADL18841.1"/>
    </source>
</evidence>
<dbReference type="InterPro" id="IPR009051">
    <property type="entry name" value="Helical_ferredxn"/>
</dbReference>
<dbReference type="AlphaFoldDB" id="D9Q0K3"/>
<dbReference type="eggNOG" id="arCOG00961">
    <property type="taxonomic scope" value="Archaea"/>
</dbReference>
<name>D9Q0K3_ACIS3</name>
<dbReference type="GeneID" id="9498663"/>
<dbReference type="Proteomes" id="UP000000346">
    <property type="component" value="Chromosome"/>
</dbReference>
<reference evidence="2 3" key="1">
    <citation type="journal article" date="2010" name="Appl. Environ. Microbiol.">
        <title>The genome sequence of the crenarchaeon Acidilobus saccharovorans supports a new order, Acidilobales, and suggests an important ecological role in terrestrial acidic hot springs.</title>
        <authorList>
            <person name="Mardanov A.V."/>
            <person name="Svetlitchnyi V.A."/>
            <person name="Beletsky A.V."/>
            <person name="Prokofeva M.I."/>
            <person name="Bonch-Osmolovskaya E.A."/>
            <person name="Ravin N.V."/>
            <person name="Skryabin K.G."/>
        </authorList>
    </citation>
    <scope>NUCLEOTIDE SEQUENCE [LARGE SCALE GENOMIC DNA]</scope>
    <source>
        <strain evidence="3">DSM 16705 / JCM 18335 / VKM B-2471 / 345-15</strain>
    </source>
</reference>
<evidence type="ECO:0000259" key="1">
    <source>
        <dbReference type="PROSITE" id="PS51379"/>
    </source>
</evidence>
<dbReference type="Gene3D" id="1.10.1060.10">
    <property type="entry name" value="Alpha-helical ferredoxin"/>
    <property type="match status" value="1"/>
</dbReference>
<dbReference type="PROSITE" id="PS51379">
    <property type="entry name" value="4FE4S_FER_2"/>
    <property type="match status" value="1"/>
</dbReference>
<dbReference type="PANTHER" id="PTHR32479">
    <property type="entry name" value="GLYCOLATE OXIDASE IRON-SULFUR SUBUNIT"/>
    <property type="match status" value="1"/>
</dbReference>
<dbReference type="InParanoid" id="D9Q0K3"/>
<dbReference type="HOGENOM" id="CLU_187361_0_0_2"/>
<dbReference type="STRING" id="666510.ASAC_0434"/>
<protein>
    <submittedName>
        <fullName evidence="2">Predicted Fe-S oxidoreductase</fullName>
    </submittedName>
</protein>
<dbReference type="OrthoDB" id="23833at2157"/>
<dbReference type="GO" id="GO:0051536">
    <property type="term" value="F:iron-sulfur cluster binding"/>
    <property type="evidence" value="ECO:0007669"/>
    <property type="project" value="InterPro"/>
</dbReference>
<dbReference type="InterPro" id="IPR017900">
    <property type="entry name" value="4Fe4S_Fe_S_CS"/>
</dbReference>
<keyword evidence="3" id="KW-1185">Reference proteome</keyword>
<dbReference type="Pfam" id="PF13183">
    <property type="entry name" value="Fer4_8"/>
    <property type="match status" value="1"/>
</dbReference>
<dbReference type="RefSeq" id="WP_013266353.1">
    <property type="nucleotide sequence ID" value="NC_014374.1"/>
</dbReference>
<dbReference type="SUPFAM" id="SSF46548">
    <property type="entry name" value="alpha-helical ferredoxin"/>
    <property type="match status" value="1"/>
</dbReference>
<feature type="domain" description="4Fe-4S ferredoxin-type" evidence="1">
    <location>
        <begin position="5"/>
        <end position="34"/>
    </location>
</feature>